<reference evidence="10 11" key="2">
    <citation type="submission" date="2023-10" db="EMBL/GenBank/DDBJ databases">
        <authorList>
            <person name="Han X.F."/>
        </authorList>
    </citation>
    <scope>NUCLEOTIDE SEQUENCE [LARGE SCALE GENOMIC DNA]</scope>
    <source>
        <strain evidence="10 11">KCTC 39840</strain>
    </source>
</reference>
<feature type="transmembrane region" description="Helical" evidence="8">
    <location>
        <begin position="37"/>
        <end position="63"/>
    </location>
</feature>
<feature type="transmembrane region" description="Helical" evidence="8">
    <location>
        <begin position="179"/>
        <end position="201"/>
    </location>
</feature>
<organism evidence="10 11">
    <name type="scientific">Conexibacter stalactiti</name>
    <dbReference type="NCBI Taxonomy" id="1940611"/>
    <lineage>
        <taxon>Bacteria</taxon>
        <taxon>Bacillati</taxon>
        <taxon>Actinomycetota</taxon>
        <taxon>Thermoleophilia</taxon>
        <taxon>Solirubrobacterales</taxon>
        <taxon>Conexibacteraceae</taxon>
        <taxon>Conexibacter</taxon>
    </lineage>
</organism>
<dbReference type="CDD" id="cd06261">
    <property type="entry name" value="TM_PBP2"/>
    <property type="match status" value="1"/>
</dbReference>
<evidence type="ECO:0000256" key="4">
    <source>
        <dbReference type="ARBA" id="ARBA00022475"/>
    </source>
</evidence>
<keyword evidence="3 8" id="KW-0813">Transport</keyword>
<evidence type="ECO:0000256" key="3">
    <source>
        <dbReference type="ARBA" id="ARBA00022448"/>
    </source>
</evidence>
<feature type="transmembrane region" description="Helical" evidence="8">
    <location>
        <begin position="130"/>
        <end position="149"/>
    </location>
</feature>
<dbReference type="RefSeq" id="WP_318596910.1">
    <property type="nucleotide sequence ID" value="NZ_JAWSTH010000019.1"/>
</dbReference>
<dbReference type="Proteomes" id="UP001284601">
    <property type="component" value="Unassembled WGS sequence"/>
</dbReference>
<dbReference type="PANTHER" id="PTHR42929:SF1">
    <property type="entry name" value="INNER MEMBRANE ABC TRANSPORTER PERMEASE PROTEIN YDCU-RELATED"/>
    <property type="match status" value="1"/>
</dbReference>
<sequence length="308" mass="33787">MDGGEGLSAPPASAPLQRARGRVSAGLFRRAWLRATLLLGPPAAWFVLIYLAALVVLFISAFWRVDEFTGELIHDWTLDNFKTIVEEPTYRTIALRTIGIAAAVTVTDALLALPFAYFAARLASPRLQTLLFVVVLIPLWTSYLVRVYAWRLILAQDGILNWTLHQLGLGSIDVAYSNWSMWIVFSYIWLPFMILPVWLAFERVPASLLEASADLGAHGWTTFRRVLLPLVLPGVVAGSIFTFSLTLGDFITPTLVGGAGSDFIGNVVYRSVGIASNVPFAAAFATIPLLVMAIYLLVARRLGAFEAM</sequence>
<comment type="similarity">
    <text evidence="2">Belongs to the binding-protein-dependent transport system permease family. CysTW subfamily.</text>
</comment>
<keyword evidence="7 8" id="KW-0472">Membrane</keyword>
<evidence type="ECO:0000313" key="11">
    <source>
        <dbReference type="Proteomes" id="UP001284601"/>
    </source>
</evidence>
<evidence type="ECO:0000259" key="9">
    <source>
        <dbReference type="PROSITE" id="PS50928"/>
    </source>
</evidence>
<dbReference type="Gene3D" id="1.10.3720.10">
    <property type="entry name" value="MetI-like"/>
    <property type="match status" value="1"/>
</dbReference>
<feature type="transmembrane region" description="Helical" evidence="8">
    <location>
        <begin position="93"/>
        <end position="118"/>
    </location>
</feature>
<dbReference type="PROSITE" id="PS50928">
    <property type="entry name" value="ABC_TM1"/>
    <property type="match status" value="1"/>
</dbReference>
<feature type="transmembrane region" description="Helical" evidence="8">
    <location>
        <begin position="226"/>
        <end position="247"/>
    </location>
</feature>
<evidence type="ECO:0000256" key="5">
    <source>
        <dbReference type="ARBA" id="ARBA00022692"/>
    </source>
</evidence>
<evidence type="ECO:0000313" key="10">
    <source>
        <dbReference type="EMBL" id="MDW5594621.1"/>
    </source>
</evidence>
<feature type="domain" description="ABC transmembrane type-1" evidence="9">
    <location>
        <begin position="94"/>
        <end position="299"/>
    </location>
</feature>
<evidence type="ECO:0000256" key="7">
    <source>
        <dbReference type="ARBA" id="ARBA00023136"/>
    </source>
</evidence>
<dbReference type="InterPro" id="IPR035906">
    <property type="entry name" value="MetI-like_sf"/>
</dbReference>
<dbReference type="SUPFAM" id="SSF161098">
    <property type="entry name" value="MetI-like"/>
    <property type="match status" value="1"/>
</dbReference>
<keyword evidence="6 8" id="KW-1133">Transmembrane helix</keyword>
<proteinExistence type="inferred from homology"/>
<evidence type="ECO:0000256" key="2">
    <source>
        <dbReference type="ARBA" id="ARBA00007069"/>
    </source>
</evidence>
<reference evidence="11" key="1">
    <citation type="submission" date="2023-07" db="EMBL/GenBank/DDBJ databases">
        <title>Conexibacter stalactiti sp. nov., isolated from stalactites in a lava cave and emended description of the genus Conexibacter.</title>
        <authorList>
            <person name="Lee S.D."/>
        </authorList>
    </citation>
    <scope>NUCLEOTIDE SEQUENCE [LARGE SCALE GENOMIC DNA]</scope>
    <source>
        <strain evidence="11">KCTC 39840</strain>
    </source>
</reference>
<gene>
    <name evidence="10" type="ORF">R7226_09755</name>
</gene>
<accession>A0ABU4HMU0</accession>
<dbReference type="InterPro" id="IPR000515">
    <property type="entry name" value="MetI-like"/>
</dbReference>
<keyword evidence="5 8" id="KW-0812">Transmembrane</keyword>
<evidence type="ECO:0000256" key="6">
    <source>
        <dbReference type="ARBA" id="ARBA00022989"/>
    </source>
</evidence>
<keyword evidence="4" id="KW-1003">Cell membrane</keyword>
<evidence type="ECO:0000256" key="1">
    <source>
        <dbReference type="ARBA" id="ARBA00004651"/>
    </source>
</evidence>
<dbReference type="PANTHER" id="PTHR42929">
    <property type="entry name" value="INNER MEMBRANE ABC TRANSPORTER PERMEASE PROTEIN YDCU-RELATED-RELATED"/>
    <property type="match status" value="1"/>
</dbReference>
<dbReference type="EMBL" id="JAWSTH010000019">
    <property type="protein sequence ID" value="MDW5594621.1"/>
    <property type="molecule type" value="Genomic_DNA"/>
</dbReference>
<comment type="caution">
    <text evidence="10">The sequence shown here is derived from an EMBL/GenBank/DDBJ whole genome shotgun (WGS) entry which is preliminary data.</text>
</comment>
<feature type="transmembrane region" description="Helical" evidence="8">
    <location>
        <begin position="278"/>
        <end position="298"/>
    </location>
</feature>
<evidence type="ECO:0000256" key="8">
    <source>
        <dbReference type="RuleBase" id="RU363032"/>
    </source>
</evidence>
<keyword evidence="11" id="KW-1185">Reference proteome</keyword>
<name>A0ABU4HMU0_9ACTN</name>
<comment type="subcellular location">
    <subcellularLocation>
        <location evidence="1 8">Cell membrane</location>
        <topology evidence="1 8">Multi-pass membrane protein</topology>
    </subcellularLocation>
</comment>
<dbReference type="Pfam" id="PF00528">
    <property type="entry name" value="BPD_transp_1"/>
    <property type="match status" value="1"/>
</dbReference>
<protein>
    <submittedName>
        <fullName evidence="10">ABC transporter permease</fullName>
    </submittedName>
</protein>